<dbReference type="InterPro" id="IPR014853">
    <property type="entry name" value="VWF/SSPO/ZAN-like_Cys-rich_dom"/>
</dbReference>
<dbReference type="Proteomes" id="UP001591681">
    <property type="component" value="Unassembled WGS sequence"/>
</dbReference>
<proteinExistence type="predicted"/>
<dbReference type="SMART" id="SM00832">
    <property type="entry name" value="C8"/>
    <property type="match status" value="1"/>
</dbReference>
<keyword evidence="2" id="KW-1015">Disulfide bond</keyword>
<comment type="caution">
    <text evidence="5">The sequence shown here is derived from an EMBL/GenBank/DDBJ whole genome shotgun (WGS) entry which is preliminary data.</text>
</comment>
<feature type="domain" description="VWFD" evidence="4">
    <location>
        <begin position="256"/>
        <end position="432"/>
    </location>
</feature>
<dbReference type="SMART" id="SM00215">
    <property type="entry name" value="VWC_out"/>
    <property type="match status" value="1"/>
</dbReference>
<keyword evidence="1" id="KW-0677">Repeat</keyword>
<dbReference type="Gene3D" id="2.10.25.10">
    <property type="entry name" value="Laminin"/>
    <property type="match status" value="1"/>
</dbReference>
<dbReference type="PROSITE" id="PS51233">
    <property type="entry name" value="VWFD"/>
    <property type="match status" value="2"/>
</dbReference>
<dbReference type="SMART" id="SM00216">
    <property type="entry name" value="VWD"/>
    <property type="match status" value="2"/>
</dbReference>
<dbReference type="InterPro" id="IPR036084">
    <property type="entry name" value="Ser_inhib-like_sf"/>
</dbReference>
<evidence type="ECO:0000256" key="3">
    <source>
        <dbReference type="ARBA" id="ARBA00023180"/>
    </source>
</evidence>
<dbReference type="Pfam" id="PF00094">
    <property type="entry name" value="VWD"/>
    <property type="match status" value="2"/>
</dbReference>
<dbReference type="InterPro" id="IPR001007">
    <property type="entry name" value="VWF_dom"/>
</dbReference>
<dbReference type="EMBL" id="JBHFQA010000013">
    <property type="protein sequence ID" value="KAL2088519.1"/>
    <property type="molecule type" value="Genomic_DNA"/>
</dbReference>
<dbReference type="Pfam" id="PF01826">
    <property type="entry name" value="TIL"/>
    <property type="match status" value="1"/>
</dbReference>
<dbReference type="CDD" id="cd19941">
    <property type="entry name" value="TIL"/>
    <property type="match status" value="2"/>
</dbReference>
<dbReference type="Pfam" id="PF08742">
    <property type="entry name" value="C8"/>
    <property type="match status" value="1"/>
</dbReference>
<dbReference type="InterPro" id="IPR002919">
    <property type="entry name" value="TIL_dom"/>
</dbReference>
<evidence type="ECO:0000256" key="2">
    <source>
        <dbReference type="ARBA" id="ARBA00023157"/>
    </source>
</evidence>
<evidence type="ECO:0000259" key="4">
    <source>
        <dbReference type="PROSITE" id="PS51233"/>
    </source>
</evidence>
<evidence type="ECO:0000313" key="6">
    <source>
        <dbReference type="Proteomes" id="UP001591681"/>
    </source>
</evidence>
<protein>
    <recommendedName>
        <fullName evidence="4">VWFD domain-containing protein</fullName>
    </recommendedName>
</protein>
<dbReference type="InterPro" id="IPR050780">
    <property type="entry name" value="Mucin_vWF_Thrombospondin_sf"/>
</dbReference>
<dbReference type="AlphaFoldDB" id="A0ABD1JN17"/>
<dbReference type="InterPro" id="IPR001846">
    <property type="entry name" value="VWF_type-D"/>
</dbReference>
<organism evidence="5 6">
    <name type="scientific">Coilia grayii</name>
    <name type="common">Gray's grenadier anchovy</name>
    <dbReference type="NCBI Taxonomy" id="363190"/>
    <lineage>
        <taxon>Eukaryota</taxon>
        <taxon>Metazoa</taxon>
        <taxon>Chordata</taxon>
        <taxon>Craniata</taxon>
        <taxon>Vertebrata</taxon>
        <taxon>Euteleostomi</taxon>
        <taxon>Actinopterygii</taxon>
        <taxon>Neopterygii</taxon>
        <taxon>Teleostei</taxon>
        <taxon>Clupei</taxon>
        <taxon>Clupeiformes</taxon>
        <taxon>Clupeoidei</taxon>
        <taxon>Engraulidae</taxon>
        <taxon>Coilinae</taxon>
        <taxon>Coilia</taxon>
    </lineage>
</organism>
<accession>A0ABD1JN17</accession>
<name>A0ABD1JN17_9TELE</name>
<evidence type="ECO:0000256" key="1">
    <source>
        <dbReference type="ARBA" id="ARBA00022737"/>
    </source>
</evidence>
<reference evidence="5 6" key="1">
    <citation type="submission" date="2024-09" db="EMBL/GenBank/DDBJ databases">
        <title>A chromosome-level genome assembly of Gray's grenadier anchovy, Coilia grayii.</title>
        <authorList>
            <person name="Fu Z."/>
        </authorList>
    </citation>
    <scope>NUCLEOTIDE SEQUENCE [LARGE SCALE GENOMIC DNA]</scope>
    <source>
        <strain evidence="5">G4</strain>
        <tissue evidence="5">Muscle</tissue>
    </source>
</reference>
<dbReference type="PANTHER" id="PTHR11339">
    <property type="entry name" value="EXTRACELLULAR MATRIX GLYCOPROTEIN RELATED"/>
    <property type="match status" value="1"/>
</dbReference>
<keyword evidence="3" id="KW-0325">Glycoprotein</keyword>
<keyword evidence="6" id="KW-1185">Reference proteome</keyword>
<gene>
    <name evidence="5" type="ORF">ACEWY4_015418</name>
</gene>
<evidence type="ECO:0000313" key="5">
    <source>
        <dbReference type="EMBL" id="KAL2088519.1"/>
    </source>
</evidence>
<dbReference type="PANTHER" id="PTHR11339:SF228">
    <property type="entry name" value="OTOGELIN"/>
    <property type="match status" value="1"/>
</dbReference>
<sequence length="577" mass="64508">MTCRSWGQYNFETFDGLYYYFPGKCTYTLLRDCEDTTQSSLVIQLPHNIHDIELERISQYILVTQHHGFTLAWDGHHGSVYIKMSPEYVGRTCGLCGNFNADVQDDLKTSYGVVTEDVAIFGNSWTEEEPHQAICPLVPSLFPSPCAAQDPHTRLVLCHTFSVSCPTELVYNECITCCPVSCHVERMCIDSKLQCLDGCYCPDDLIFEDGTCVKASDCPCELHGMLYPSGQVFQEECNNCTCLGGVWNCTDYTCPGECSVTGDMYFQSFDGRVYTFAATCQYVLAKSRNSGKFTVTIQNAPCGPNLDGACIQSVNLVVDEDPRTEITMSHIGEVFVSSQYRISLPYSDEVFHIQELSTMFLQVKTSQGLRLQYNWREFRLYLQVSELWKEDTVGLCGTFNGNIQDDFLAPSGMIESTPHMFGNAWRVPSACMPSLSLPQLDPCDTHQQTASYAGQMCNLLNQALFAPCHAYLSPVPFYQQCRADTCKCGQPCLCSALAHYARQCRRFSIIIDFRSQVSECDKTCPPGQWYHECDEGVSNSARESKGLACEETCESHLLNLTCSTHEPCIPGCVCPEG</sequence>
<feature type="domain" description="VWFD" evidence="4">
    <location>
        <begin position="1"/>
        <end position="136"/>
    </location>
</feature>
<dbReference type="SUPFAM" id="SSF57567">
    <property type="entry name" value="Serine protease inhibitors"/>
    <property type="match status" value="1"/>
</dbReference>